<evidence type="ECO:0000256" key="4">
    <source>
        <dbReference type="ARBA" id="ARBA00022776"/>
    </source>
</evidence>
<evidence type="ECO:0000259" key="8">
    <source>
        <dbReference type="Pfam" id="PF12862"/>
    </source>
</evidence>
<keyword evidence="7" id="KW-0802">TPR repeat</keyword>
<accession>A0AAV9DD65</accession>
<dbReference type="Proteomes" id="UP001180020">
    <property type="component" value="Unassembled WGS sequence"/>
</dbReference>
<dbReference type="GO" id="GO:0045842">
    <property type="term" value="P:positive regulation of mitotic metaphase/anaphase transition"/>
    <property type="evidence" value="ECO:0007669"/>
    <property type="project" value="TreeGrafter"/>
</dbReference>
<evidence type="ECO:0000256" key="5">
    <source>
        <dbReference type="ARBA" id="ARBA00022786"/>
    </source>
</evidence>
<keyword evidence="10" id="KW-1185">Reference proteome</keyword>
<dbReference type="PANTHER" id="PTHR12830">
    <property type="entry name" value="ANAPHASE-PROMOTING COMPLEX SUBUNIT 5"/>
    <property type="match status" value="1"/>
</dbReference>
<dbReference type="InterPro" id="IPR019734">
    <property type="entry name" value="TPR_rpt"/>
</dbReference>
<organism evidence="9 10">
    <name type="scientific">Acorus calamus</name>
    <name type="common">Sweet flag</name>
    <dbReference type="NCBI Taxonomy" id="4465"/>
    <lineage>
        <taxon>Eukaryota</taxon>
        <taxon>Viridiplantae</taxon>
        <taxon>Streptophyta</taxon>
        <taxon>Embryophyta</taxon>
        <taxon>Tracheophyta</taxon>
        <taxon>Spermatophyta</taxon>
        <taxon>Magnoliopsida</taxon>
        <taxon>Liliopsida</taxon>
        <taxon>Acoraceae</taxon>
        <taxon>Acorus</taxon>
    </lineage>
</organism>
<dbReference type="GO" id="GO:0031145">
    <property type="term" value="P:anaphase-promoting complex-dependent catabolic process"/>
    <property type="evidence" value="ECO:0007669"/>
    <property type="project" value="TreeGrafter"/>
</dbReference>
<evidence type="ECO:0000313" key="10">
    <source>
        <dbReference type="Proteomes" id="UP001180020"/>
    </source>
</evidence>
<protein>
    <recommendedName>
        <fullName evidence="2">Anaphase-promoting complex subunit 5</fullName>
    </recommendedName>
</protein>
<evidence type="ECO:0000256" key="1">
    <source>
        <dbReference type="ARBA" id="ARBA00007450"/>
    </source>
</evidence>
<dbReference type="Pfam" id="PF12862">
    <property type="entry name" value="ANAPC5"/>
    <property type="match status" value="1"/>
</dbReference>
<evidence type="ECO:0000256" key="6">
    <source>
        <dbReference type="ARBA" id="ARBA00023306"/>
    </source>
</evidence>
<dbReference type="GO" id="GO:0051301">
    <property type="term" value="P:cell division"/>
    <property type="evidence" value="ECO:0007669"/>
    <property type="project" value="UniProtKB-KW"/>
</dbReference>
<feature type="repeat" description="TPR" evidence="7">
    <location>
        <begin position="38"/>
        <end position="71"/>
    </location>
</feature>
<keyword evidence="6" id="KW-0131">Cell cycle</keyword>
<evidence type="ECO:0000256" key="2">
    <source>
        <dbReference type="ARBA" id="ARBA00016066"/>
    </source>
</evidence>
<dbReference type="AlphaFoldDB" id="A0AAV9DD65"/>
<reference evidence="9" key="1">
    <citation type="journal article" date="2023" name="Nat. Commun.">
        <title>Diploid and tetraploid genomes of Acorus and the evolution of monocots.</title>
        <authorList>
            <person name="Ma L."/>
            <person name="Liu K.W."/>
            <person name="Li Z."/>
            <person name="Hsiao Y.Y."/>
            <person name="Qi Y."/>
            <person name="Fu T."/>
            <person name="Tang G.D."/>
            <person name="Zhang D."/>
            <person name="Sun W.H."/>
            <person name="Liu D.K."/>
            <person name="Li Y."/>
            <person name="Chen G.Z."/>
            <person name="Liu X.D."/>
            <person name="Liao X.Y."/>
            <person name="Jiang Y.T."/>
            <person name="Yu X."/>
            <person name="Hao Y."/>
            <person name="Huang J."/>
            <person name="Zhao X.W."/>
            <person name="Ke S."/>
            <person name="Chen Y.Y."/>
            <person name="Wu W.L."/>
            <person name="Hsu J.L."/>
            <person name="Lin Y.F."/>
            <person name="Huang M.D."/>
            <person name="Li C.Y."/>
            <person name="Huang L."/>
            <person name="Wang Z.W."/>
            <person name="Zhao X."/>
            <person name="Zhong W.Y."/>
            <person name="Peng D.H."/>
            <person name="Ahmad S."/>
            <person name="Lan S."/>
            <person name="Zhang J.S."/>
            <person name="Tsai W.C."/>
            <person name="Van de Peer Y."/>
            <person name="Liu Z.J."/>
        </authorList>
    </citation>
    <scope>NUCLEOTIDE SEQUENCE</scope>
    <source>
        <strain evidence="9">CP</strain>
    </source>
</reference>
<name>A0AAV9DD65_ACOCL</name>
<dbReference type="EMBL" id="JAUJYO010000014">
    <property type="protein sequence ID" value="KAK1298894.1"/>
    <property type="molecule type" value="Genomic_DNA"/>
</dbReference>
<dbReference type="PROSITE" id="PS50005">
    <property type="entry name" value="TPR"/>
    <property type="match status" value="1"/>
</dbReference>
<evidence type="ECO:0000313" key="9">
    <source>
        <dbReference type="EMBL" id="KAK1298894.1"/>
    </source>
</evidence>
<keyword evidence="3" id="KW-0132">Cell division</keyword>
<evidence type="ECO:0000256" key="7">
    <source>
        <dbReference type="PROSITE-ProRule" id="PRU00339"/>
    </source>
</evidence>
<feature type="domain" description="Anaphase-promoting complex subunit 5" evidence="8">
    <location>
        <begin position="36"/>
        <end position="89"/>
    </location>
</feature>
<proteinExistence type="inferred from homology"/>
<dbReference type="GO" id="GO:0070979">
    <property type="term" value="P:protein K11-linked ubiquitination"/>
    <property type="evidence" value="ECO:0007669"/>
    <property type="project" value="TreeGrafter"/>
</dbReference>
<dbReference type="InterPro" id="IPR037679">
    <property type="entry name" value="Apc5"/>
</dbReference>
<dbReference type="PANTHER" id="PTHR12830:SF9">
    <property type="entry name" value="ANAPHASE-PROMOTING COMPLEX SUBUNIT 5"/>
    <property type="match status" value="1"/>
</dbReference>
<sequence length="157" mass="17359">MLQQFGHQIETVLVDCGLLIDFHRLEGFDPDTFVGRFEAAVLCLGIMHSHFGHFRQALEALTEAVRISQQNKDTSCLSQTVAAICELLSEIGISSTTGIFGLPYSLGTNTGMGTSLSTQQQLLVLLKRLFKDAERVDERYLGAFCRLAFAKFNLKVA</sequence>
<comment type="caution">
    <text evidence="9">The sequence shown here is derived from an EMBL/GenBank/DDBJ whole genome shotgun (WGS) entry which is preliminary data.</text>
</comment>
<evidence type="ECO:0000256" key="3">
    <source>
        <dbReference type="ARBA" id="ARBA00022618"/>
    </source>
</evidence>
<keyword evidence="5" id="KW-0833">Ubl conjugation pathway</keyword>
<dbReference type="InterPro" id="IPR026000">
    <property type="entry name" value="Apc5_dom"/>
</dbReference>
<keyword evidence="4" id="KW-0498">Mitosis</keyword>
<gene>
    <name evidence="9" type="primary">APC5</name>
    <name evidence="9" type="ORF">QJS10_CPB14g01727</name>
</gene>
<reference evidence="9" key="2">
    <citation type="submission" date="2023-06" db="EMBL/GenBank/DDBJ databases">
        <authorList>
            <person name="Ma L."/>
            <person name="Liu K.-W."/>
            <person name="Li Z."/>
            <person name="Hsiao Y.-Y."/>
            <person name="Qi Y."/>
            <person name="Fu T."/>
            <person name="Tang G."/>
            <person name="Zhang D."/>
            <person name="Sun W.-H."/>
            <person name="Liu D.-K."/>
            <person name="Li Y."/>
            <person name="Chen G.-Z."/>
            <person name="Liu X.-D."/>
            <person name="Liao X.-Y."/>
            <person name="Jiang Y.-T."/>
            <person name="Yu X."/>
            <person name="Hao Y."/>
            <person name="Huang J."/>
            <person name="Zhao X.-W."/>
            <person name="Ke S."/>
            <person name="Chen Y.-Y."/>
            <person name="Wu W.-L."/>
            <person name="Hsu J.-L."/>
            <person name="Lin Y.-F."/>
            <person name="Huang M.-D."/>
            <person name="Li C.-Y."/>
            <person name="Huang L."/>
            <person name="Wang Z.-W."/>
            <person name="Zhao X."/>
            <person name="Zhong W.-Y."/>
            <person name="Peng D.-H."/>
            <person name="Ahmad S."/>
            <person name="Lan S."/>
            <person name="Zhang J.-S."/>
            <person name="Tsai W.-C."/>
            <person name="Van De Peer Y."/>
            <person name="Liu Z.-J."/>
        </authorList>
    </citation>
    <scope>NUCLEOTIDE SEQUENCE</scope>
    <source>
        <strain evidence="9">CP</strain>
        <tissue evidence="9">Leaves</tissue>
    </source>
</reference>
<dbReference type="GO" id="GO:0005680">
    <property type="term" value="C:anaphase-promoting complex"/>
    <property type="evidence" value="ECO:0007669"/>
    <property type="project" value="InterPro"/>
</dbReference>
<comment type="similarity">
    <text evidence="1">Belongs to the APC5 family.</text>
</comment>